<evidence type="ECO:0000313" key="5">
    <source>
        <dbReference type="Proteomes" id="UP000614424"/>
    </source>
</evidence>
<dbReference type="Pfam" id="PF00076">
    <property type="entry name" value="RRM_1"/>
    <property type="match status" value="1"/>
</dbReference>
<organism evidence="4 5">
    <name type="scientific">Candidatus Desulfobia pelagia</name>
    <dbReference type="NCBI Taxonomy" id="2841692"/>
    <lineage>
        <taxon>Bacteria</taxon>
        <taxon>Pseudomonadati</taxon>
        <taxon>Thermodesulfobacteriota</taxon>
        <taxon>Desulfobulbia</taxon>
        <taxon>Desulfobulbales</taxon>
        <taxon>Desulfobulbaceae</taxon>
        <taxon>Candidatus Desulfobia</taxon>
    </lineage>
</organism>
<evidence type="ECO:0000313" key="4">
    <source>
        <dbReference type="EMBL" id="MBC8317607.1"/>
    </source>
</evidence>
<dbReference type="Proteomes" id="UP000614424">
    <property type="component" value="Unassembled WGS sequence"/>
</dbReference>
<dbReference type="SMART" id="SM00360">
    <property type="entry name" value="RRM"/>
    <property type="match status" value="1"/>
</dbReference>
<reference evidence="4 5" key="1">
    <citation type="submission" date="2020-08" db="EMBL/GenBank/DDBJ databases">
        <title>Bridging the membrane lipid divide: bacteria of the FCB group superphylum have the potential to synthesize archaeal ether lipids.</title>
        <authorList>
            <person name="Villanueva L."/>
            <person name="Von Meijenfeldt F.A.B."/>
            <person name="Westbye A.B."/>
            <person name="Yadav S."/>
            <person name="Hopmans E.C."/>
            <person name="Dutilh B.E."/>
            <person name="Sinninghe Damste J.S."/>
        </authorList>
    </citation>
    <scope>NUCLEOTIDE SEQUENCE [LARGE SCALE GENOMIC DNA]</scope>
    <source>
        <strain evidence="4">NIOZ-UU47</strain>
    </source>
</reference>
<protein>
    <submittedName>
        <fullName evidence="4">RNA-binding protein</fullName>
    </submittedName>
</protein>
<evidence type="ECO:0000256" key="1">
    <source>
        <dbReference type="ARBA" id="ARBA00022884"/>
    </source>
</evidence>
<dbReference type="InterPro" id="IPR048289">
    <property type="entry name" value="RRM2_NsCP33-like"/>
</dbReference>
<dbReference type="InterPro" id="IPR012677">
    <property type="entry name" value="Nucleotide-bd_a/b_plait_sf"/>
</dbReference>
<name>A0A8J6NDL9_9BACT</name>
<feature type="domain" description="RRM" evidence="3">
    <location>
        <begin position="3"/>
        <end position="81"/>
    </location>
</feature>
<feature type="compositionally biased region" description="Gly residues" evidence="2">
    <location>
        <begin position="91"/>
        <end position="150"/>
    </location>
</feature>
<dbReference type="InterPro" id="IPR000504">
    <property type="entry name" value="RRM_dom"/>
</dbReference>
<feature type="region of interest" description="Disordered" evidence="2">
    <location>
        <begin position="63"/>
        <end position="150"/>
    </location>
</feature>
<dbReference type="PROSITE" id="PS50102">
    <property type="entry name" value="RRM"/>
    <property type="match status" value="1"/>
</dbReference>
<accession>A0A8J6NDL9</accession>
<keyword evidence="1" id="KW-0694">RNA-binding</keyword>
<dbReference type="Gene3D" id="3.30.70.330">
    <property type="match status" value="1"/>
</dbReference>
<dbReference type="EMBL" id="JACNJZ010000094">
    <property type="protein sequence ID" value="MBC8317607.1"/>
    <property type="molecule type" value="Genomic_DNA"/>
</dbReference>
<dbReference type="PANTHER" id="PTHR48027">
    <property type="entry name" value="HETEROGENEOUS NUCLEAR RIBONUCLEOPROTEIN 87F-RELATED"/>
    <property type="match status" value="1"/>
</dbReference>
<dbReference type="GO" id="GO:0003723">
    <property type="term" value="F:RNA binding"/>
    <property type="evidence" value="ECO:0007669"/>
    <property type="project" value="UniProtKB-KW"/>
</dbReference>
<proteinExistence type="predicted"/>
<sequence>MRMKIYVGNLSYDVTGKDLRLALEEFGEVLSAIIINDQLTGKSKGFGFVEMASKAAGQAAMEGLNGKDLKGRPLKVNEASPRPEKRDSRGGSRGGQGGGRGGQGGGRGGFGGDKGGFGGSKGGYGGGKSGHGGGRGGGQGNSKGGQGRSR</sequence>
<feature type="compositionally biased region" description="Basic and acidic residues" evidence="2">
    <location>
        <begin position="81"/>
        <end position="90"/>
    </location>
</feature>
<dbReference type="InterPro" id="IPR035979">
    <property type="entry name" value="RBD_domain_sf"/>
</dbReference>
<dbReference type="InterPro" id="IPR052462">
    <property type="entry name" value="SLIRP/GR-RBP-like"/>
</dbReference>
<gene>
    <name evidence="4" type="ORF">H8E41_06845</name>
</gene>
<dbReference type="AlphaFoldDB" id="A0A8J6NDL9"/>
<dbReference type="CDD" id="cd21608">
    <property type="entry name" value="RRM2_NsCP33_like"/>
    <property type="match status" value="1"/>
</dbReference>
<evidence type="ECO:0000259" key="3">
    <source>
        <dbReference type="PROSITE" id="PS50102"/>
    </source>
</evidence>
<comment type="caution">
    <text evidence="4">The sequence shown here is derived from an EMBL/GenBank/DDBJ whole genome shotgun (WGS) entry which is preliminary data.</text>
</comment>
<evidence type="ECO:0000256" key="2">
    <source>
        <dbReference type="SAM" id="MobiDB-lite"/>
    </source>
</evidence>
<dbReference type="SUPFAM" id="SSF54928">
    <property type="entry name" value="RNA-binding domain, RBD"/>
    <property type="match status" value="1"/>
</dbReference>